<dbReference type="EMBL" id="CP003098">
    <property type="protein sequence ID" value="AET34054.1"/>
    <property type="molecule type" value="Genomic_DNA"/>
</dbReference>
<accession>G7VE84</accession>
<sequence>MEKATPALVREAPRGRLLGERAGYMLRGLGVDVGGRAVALPAA</sequence>
<evidence type="ECO:0000313" key="1">
    <source>
        <dbReference type="EMBL" id="AET34054.1"/>
    </source>
</evidence>
<dbReference type="Proteomes" id="UP000005867">
    <property type="component" value="Chromosome"/>
</dbReference>
<dbReference type="AlphaFoldDB" id="G7VE84"/>
<gene>
    <name evidence="1" type="ORF">P186_2670</name>
</gene>
<dbReference type="KEGG" id="pyr:P186_2670"/>
<keyword evidence="2" id="KW-1185">Reference proteome</keyword>
<dbReference type="STRING" id="1104324.P186_2670"/>
<organism evidence="1 2">
    <name type="scientific">Pyrobaculum ferrireducens</name>
    <dbReference type="NCBI Taxonomy" id="1104324"/>
    <lineage>
        <taxon>Archaea</taxon>
        <taxon>Thermoproteota</taxon>
        <taxon>Thermoprotei</taxon>
        <taxon>Thermoproteales</taxon>
        <taxon>Thermoproteaceae</taxon>
        <taxon>Pyrobaculum</taxon>
    </lineage>
</organism>
<evidence type="ECO:0000313" key="2">
    <source>
        <dbReference type="Proteomes" id="UP000005867"/>
    </source>
</evidence>
<dbReference type="BioCyc" id="PSP1104324:GJSN-2614-MONOMER"/>
<proteinExistence type="predicted"/>
<name>G7VE84_9CREN</name>
<dbReference type="HOGENOM" id="CLU_3227975_0_0_2"/>
<reference evidence="1 2" key="1">
    <citation type="journal article" date="2012" name="J. Bacteriol.">
        <title>Complete genome sequence of strain 1860, a crenarchaeon of the genus pyrobaculum able to grow with various electron acceptors.</title>
        <authorList>
            <person name="Mardanov A.V."/>
            <person name="Gumerov V.M."/>
            <person name="Slobodkina G.B."/>
            <person name="Beletsky A.V."/>
            <person name="Bonch-Osmolovskaya E.A."/>
            <person name="Ravin N.V."/>
            <person name="Skryabin K.G."/>
        </authorList>
    </citation>
    <scope>NUCLEOTIDE SEQUENCE [LARGE SCALE GENOMIC DNA]</scope>
    <source>
        <strain evidence="1 2">1860</strain>
    </source>
</reference>
<protein>
    <submittedName>
        <fullName evidence="1">Uncharacterized protein</fullName>
    </submittedName>
</protein>